<dbReference type="OrthoDB" id="9793805at2"/>
<evidence type="ECO:0000313" key="1">
    <source>
        <dbReference type="EMBL" id="SFP92610.1"/>
    </source>
</evidence>
<dbReference type="RefSeq" id="WP_017011287.1">
    <property type="nucleotide sequence ID" value="NZ_FOWR01000030.1"/>
</dbReference>
<dbReference type="AlphaFoldDB" id="A0A1I5UBF0"/>
<dbReference type="Proteomes" id="UP000182692">
    <property type="component" value="Unassembled WGS sequence"/>
</dbReference>
<evidence type="ECO:0000313" key="2">
    <source>
        <dbReference type="Proteomes" id="UP000182692"/>
    </source>
</evidence>
<name>A0A1I5UBF0_9GAMM</name>
<dbReference type="EMBL" id="FOWR01000030">
    <property type="protein sequence ID" value="SFP92610.1"/>
    <property type="molecule type" value="Genomic_DNA"/>
</dbReference>
<proteinExistence type="predicted"/>
<dbReference type="SUPFAM" id="SSF53756">
    <property type="entry name" value="UDP-Glycosyltransferase/glycogen phosphorylase"/>
    <property type="match status" value="1"/>
</dbReference>
<dbReference type="NCBIfam" id="TIGR00661">
    <property type="entry name" value="MJ1255"/>
    <property type="match status" value="1"/>
</dbReference>
<protein>
    <recommendedName>
        <fullName evidence="3">Glycosyltransferase</fullName>
    </recommendedName>
</protein>
<reference evidence="1 2" key="1">
    <citation type="submission" date="2016-10" db="EMBL/GenBank/DDBJ databases">
        <authorList>
            <person name="de Groot N.N."/>
        </authorList>
    </citation>
    <scope>NUCLEOTIDE SEQUENCE [LARGE SCALE GENOMIC DNA]</scope>
    <source>
        <strain evidence="1 2">DSM 15893</strain>
    </source>
</reference>
<evidence type="ECO:0008006" key="3">
    <source>
        <dbReference type="Google" id="ProtNLM"/>
    </source>
</evidence>
<sequence length="378" mass="42521">MKILYGVQGTGNGHISRARAMAAAFVKIPNVKVQYLFSGRPEANYFDMAAFGDYLVRRGLTFVSHEGKVDLLKTAQSNNVWQFLLDVRQLDVSAYDLVISDFEPVSAHAAKRQGVPSLSISHQSAFTYDVPIYGQGLFDKFVMRHFAPTERKIGLHWYHFNQPILPPIIDLPDVESSRSGPILTYLPFEKLEDVVATLQHFSHSFICFHPECKSANRQGNVDVRPLSKHEFHEALMQCDGVIANGGFELPSEVLSLGKKLLLKPLSGQFEQQSNVATLDMLGLASAMNTLDIDVIRRWLTKTDSSKVVYPDVASALAKWLAEGDMETLPALREHLWSQVIFPEHVTDLLSDFWPSQQRKRAMFSLQLSAIANKKARQY</sequence>
<gene>
    <name evidence="1" type="ORF">SAMN03084138_03547</name>
</gene>
<accession>A0A1I5UBF0</accession>
<dbReference type="Pfam" id="PF13528">
    <property type="entry name" value="Glyco_trans_1_3"/>
    <property type="match status" value="1"/>
</dbReference>
<dbReference type="GeneID" id="35874214"/>
<dbReference type="InterPro" id="IPR005262">
    <property type="entry name" value="MJ1255-like"/>
</dbReference>
<organism evidence="1 2">
    <name type="scientific">Enterovibrio norvegicus DSM 15893</name>
    <dbReference type="NCBI Taxonomy" id="1121869"/>
    <lineage>
        <taxon>Bacteria</taxon>
        <taxon>Pseudomonadati</taxon>
        <taxon>Pseudomonadota</taxon>
        <taxon>Gammaproteobacteria</taxon>
        <taxon>Vibrionales</taxon>
        <taxon>Vibrionaceae</taxon>
        <taxon>Enterovibrio</taxon>
    </lineage>
</organism>
<dbReference type="STRING" id="1121869.SAMN03084138_03547"/>